<dbReference type="PANTHER" id="PTHR43124">
    <property type="entry name" value="PURINE EFFLUX PUMP PBUE"/>
    <property type="match status" value="1"/>
</dbReference>
<reference evidence="8 9" key="1">
    <citation type="journal article" date="2017" name="Antonie Van Leeuwenhoek">
        <title>Phylogenomic resolution of the bacterial genus Pantoea and its relationship with Erwinia and Tatumella.</title>
        <authorList>
            <person name="Palmer M."/>
            <person name="Steenkamp E.T."/>
            <person name="Coetzee M.P."/>
            <person name="Chan W.Y."/>
            <person name="van Zyl E."/>
            <person name="De Maayer P."/>
            <person name="Coutinho T.A."/>
            <person name="Blom J."/>
            <person name="Smits T.H."/>
            <person name="Duffy B."/>
            <person name="Venter S.N."/>
        </authorList>
    </citation>
    <scope>NUCLEOTIDE SEQUENCE [LARGE SCALE GENOMIC DNA]</scope>
    <source>
        <strain evidence="8 9">LMG 26275</strain>
    </source>
</reference>
<comment type="subcellular location">
    <subcellularLocation>
        <location evidence="1">Cell membrane</location>
        <topology evidence="1">Multi-pass membrane protein</topology>
    </subcellularLocation>
</comment>
<keyword evidence="5 6" id="KW-0472">Membrane</keyword>
<evidence type="ECO:0000256" key="1">
    <source>
        <dbReference type="ARBA" id="ARBA00004651"/>
    </source>
</evidence>
<evidence type="ECO:0000256" key="2">
    <source>
        <dbReference type="ARBA" id="ARBA00022475"/>
    </source>
</evidence>
<evidence type="ECO:0000259" key="7">
    <source>
        <dbReference type="PROSITE" id="PS50850"/>
    </source>
</evidence>
<feature type="transmembrane region" description="Helical" evidence="6">
    <location>
        <begin position="34"/>
        <end position="58"/>
    </location>
</feature>
<dbReference type="CDD" id="cd17324">
    <property type="entry name" value="MFS_NepI_like"/>
    <property type="match status" value="1"/>
</dbReference>
<evidence type="ECO:0000256" key="3">
    <source>
        <dbReference type="ARBA" id="ARBA00022692"/>
    </source>
</evidence>
<feature type="transmembrane region" description="Helical" evidence="6">
    <location>
        <begin position="261"/>
        <end position="284"/>
    </location>
</feature>
<feature type="transmembrane region" description="Helical" evidence="6">
    <location>
        <begin position="70"/>
        <end position="89"/>
    </location>
</feature>
<feature type="domain" description="Major facilitator superfamily (MFS) profile" evidence="7">
    <location>
        <begin position="4"/>
        <end position="379"/>
    </location>
</feature>
<dbReference type="GO" id="GO:0005886">
    <property type="term" value="C:plasma membrane"/>
    <property type="evidence" value="ECO:0007669"/>
    <property type="project" value="UniProtKB-SubCell"/>
</dbReference>
<dbReference type="GO" id="GO:0022857">
    <property type="term" value="F:transmembrane transporter activity"/>
    <property type="evidence" value="ECO:0007669"/>
    <property type="project" value="InterPro"/>
</dbReference>
<evidence type="ECO:0000313" key="9">
    <source>
        <dbReference type="Proteomes" id="UP000193558"/>
    </source>
</evidence>
<name>A0A1X1D5A1_9GAMM</name>
<feature type="transmembrane region" description="Helical" evidence="6">
    <location>
        <begin position="321"/>
        <end position="342"/>
    </location>
</feature>
<evidence type="ECO:0000256" key="6">
    <source>
        <dbReference type="SAM" id="Phobius"/>
    </source>
</evidence>
<gene>
    <name evidence="8" type="ORF">HA51_02060</name>
</gene>
<comment type="caution">
    <text evidence="8">The sequence shown here is derived from an EMBL/GenBank/DDBJ whole genome shotgun (WGS) entry which is preliminary data.</text>
</comment>
<feature type="transmembrane region" description="Helical" evidence="6">
    <location>
        <begin position="290"/>
        <end position="309"/>
    </location>
</feature>
<dbReference type="RefSeq" id="WP_084931628.1">
    <property type="nucleotide sequence ID" value="NZ_MLFR01000001.1"/>
</dbReference>
<dbReference type="Pfam" id="PF07690">
    <property type="entry name" value="MFS_1"/>
    <property type="match status" value="1"/>
</dbReference>
<keyword evidence="2" id="KW-1003">Cell membrane</keyword>
<feature type="transmembrane region" description="Helical" evidence="6">
    <location>
        <begin position="159"/>
        <end position="181"/>
    </location>
</feature>
<proteinExistence type="predicted"/>
<dbReference type="SUPFAM" id="SSF103473">
    <property type="entry name" value="MFS general substrate transporter"/>
    <property type="match status" value="1"/>
</dbReference>
<dbReference type="Proteomes" id="UP000193558">
    <property type="component" value="Unassembled WGS sequence"/>
</dbReference>
<dbReference type="OrthoDB" id="9788453at2"/>
<dbReference type="PROSITE" id="PS50850">
    <property type="entry name" value="MFS"/>
    <property type="match status" value="1"/>
</dbReference>
<keyword evidence="3 6" id="KW-0812">Transmembrane</keyword>
<evidence type="ECO:0000256" key="4">
    <source>
        <dbReference type="ARBA" id="ARBA00022989"/>
    </source>
</evidence>
<feature type="transmembrane region" description="Helical" evidence="6">
    <location>
        <begin position="128"/>
        <end position="147"/>
    </location>
</feature>
<dbReference type="EMBL" id="MLFR01000001">
    <property type="protein sequence ID" value="ORM71872.1"/>
    <property type="molecule type" value="Genomic_DNA"/>
</dbReference>
<dbReference type="Gene3D" id="1.20.1250.20">
    <property type="entry name" value="MFS general substrate transporter like domains"/>
    <property type="match status" value="2"/>
</dbReference>
<sequence>MPIALFALTVGAFAICTSEFVIVGMLLNISHDMSISVASAGMLVTAYALGVVIGAPLLTPLMVRFKRKNALVMLMLLYVAGNFACAVATSYQYLLLARVIAALAHASFFGLGAVVATQLVSKEKQASAIAAMFLGATLANVFGTPLGTLMGEHFGWRSTFIGCSALGVLAMLAMMVFVPDIKNAKPQHLASEFRVLLQPQALKAMLITIIGFGGIFTALTYIGPLLTQVTGFPESAVSWLLLVFGVGMVLGNPLGGRLTDFNLRLGILVTLAIVLTVLVALGLFAGFKAITALLVFLFGAAMFSAITPLQVQAMHATQNAPVLGSSFNIAAFNLGNAGGAWLGGYMLEQGVKVAQLPLVAAAVTTVGLLFAYFTRAGVATKNTR</sequence>
<feature type="transmembrane region" description="Helical" evidence="6">
    <location>
        <begin position="95"/>
        <end position="116"/>
    </location>
</feature>
<dbReference type="InterPro" id="IPR050189">
    <property type="entry name" value="MFS_Efflux_Transporters"/>
</dbReference>
<dbReference type="PANTHER" id="PTHR43124:SF8">
    <property type="entry name" value="INNER MEMBRANE TRANSPORT PROTEIN YDHP"/>
    <property type="match status" value="1"/>
</dbReference>
<dbReference type="InterPro" id="IPR020846">
    <property type="entry name" value="MFS_dom"/>
</dbReference>
<dbReference type="InterPro" id="IPR036259">
    <property type="entry name" value="MFS_trans_sf"/>
</dbReference>
<organism evidence="8 9">
    <name type="scientific">Pantoea rwandensis</name>
    <dbReference type="NCBI Taxonomy" id="1076550"/>
    <lineage>
        <taxon>Bacteria</taxon>
        <taxon>Pseudomonadati</taxon>
        <taxon>Pseudomonadota</taxon>
        <taxon>Gammaproteobacteria</taxon>
        <taxon>Enterobacterales</taxon>
        <taxon>Erwiniaceae</taxon>
        <taxon>Pantoea</taxon>
    </lineage>
</organism>
<keyword evidence="4 6" id="KW-1133">Transmembrane helix</keyword>
<feature type="transmembrane region" description="Helical" evidence="6">
    <location>
        <begin position="236"/>
        <end position="254"/>
    </location>
</feature>
<feature type="transmembrane region" description="Helical" evidence="6">
    <location>
        <begin position="202"/>
        <end position="224"/>
    </location>
</feature>
<dbReference type="AlphaFoldDB" id="A0A1X1D5A1"/>
<feature type="transmembrane region" description="Helical" evidence="6">
    <location>
        <begin position="354"/>
        <end position="374"/>
    </location>
</feature>
<accession>A0A1X1D5A1</accession>
<evidence type="ECO:0000256" key="5">
    <source>
        <dbReference type="ARBA" id="ARBA00023136"/>
    </source>
</evidence>
<protein>
    <submittedName>
        <fullName evidence="8">MFS transporter</fullName>
    </submittedName>
</protein>
<evidence type="ECO:0000313" key="8">
    <source>
        <dbReference type="EMBL" id="ORM71872.1"/>
    </source>
</evidence>
<dbReference type="InterPro" id="IPR011701">
    <property type="entry name" value="MFS"/>
</dbReference>